<evidence type="ECO:0000313" key="4">
    <source>
        <dbReference type="Proteomes" id="UP000595053"/>
    </source>
</evidence>
<dbReference type="Proteomes" id="UP000595053">
    <property type="component" value="Chromosome"/>
</dbReference>
<comment type="catalytic activity">
    <reaction evidence="1">
        <text>Hydrolysis of proteins in presence of ATP.</text>
        <dbReference type="EC" id="3.4.21.53"/>
    </reaction>
</comment>
<dbReference type="InterPro" id="IPR020568">
    <property type="entry name" value="Ribosomal_Su5_D2-typ_SF"/>
</dbReference>
<feature type="active site" evidence="1">
    <location>
        <position position="264"/>
    </location>
</feature>
<organism evidence="3 4">
    <name type="scientific">Trueperella pecoris</name>
    <dbReference type="NCBI Taxonomy" id="2733571"/>
    <lineage>
        <taxon>Bacteria</taxon>
        <taxon>Bacillati</taxon>
        <taxon>Actinomycetota</taxon>
        <taxon>Actinomycetes</taxon>
        <taxon>Actinomycetales</taxon>
        <taxon>Actinomycetaceae</taxon>
        <taxon>Trueperella</taxon>
    </lineage>
</organism>
<dbReference type="GO" id="GO:0004252">
    <property type="term" value="F:serine-type endopeptidase activity"/>
    <property type="evidence" value="ECO:0007669"/>
    <property type="project" value="UniProtKB-UniRule"/>
</dbReference>
<dbReference type="RefSeq" id="WP_197551503.1">
    <property type="nucleotide sequence ID" value="NZ_CP063213.1"/>
</dbReference>
<accession>A0A7M1QXC4</accession>
<proteinExistence type="inferred from homology"/>
<dbReference type="SUPFAM" id="SSF54211">
    <property type="entry name" value="Ribosomal protein S5 domain 2-like"/>
    <property type="match status" value="1"/>
</dbReference>
<dbReference type="Gene3D" id="2.30.42.10">
    <property type="match status" value="1"/>
</dbReference>
<dbReference type="InterPro" id="IPR014721">
    <property type="entry name" value="Ribsml_uS5_D2-typ_fold_subgr"/>
</dbReference>
<dbReference type="PANTHER" id="PTHR10046">
    <property type="entry name" value="ATP DEPENDENT LON PROTEASE FAMILY MEMBER"/>
    <property type="match status" value="1"/>
</dbReference>
<feature type="domain" description="Lon proteolytic" evidence="2">
    <location>
        <begin position="257"/>
        <end position="357"/>
    </location>
</feature>
<dbReference type="InterPro" id="IPR036034">
    <property type="entry name" value="PDZ_sf"/>
</dbReference>
<dbReference type="InterPro" id="IPR027065">
    <property type="entry name" value="Lon_Prtase"/>
</dbReference>
<gene>
    <name evidence="3" type="ORF">INS88_02770</name>
</gene>
<feature type="active site" evidence="1">
    <location>
        <position position="309"/>
    </location>
</feature>
<dbReference type="PROSITE" id="PS51786">
    <property type="entry name" value="LON_PROTEOLYTIC"/>
    <property type="match status" value="1"/>
</dbReference>
<name>A0A7M1QXC4_9ACTO</name>
<comment type="similarity">
    <text evidence="1">Belongs to the peptidase S16 family.</text>
</comment>
<dbReference type="EMBL" id="CP063213">
    <property type="protein sequence ID" value="QOR46154.1"/>
    <property type="molecule type" value="Genomic_DNA"/>
</dbReference>
<dbReference type="GO" id="GO:0005524">
    <property type="term" value="F:ATP binding"/>
    <property type="evidence" value="ECO:0007669"/>
    <property type="project" value="InterPro"/>
</dbReference>
<keyword evidence="1" id="KW-0378">Hydrolase</keyword>
<dbReference type="InterPro" id="IPR008269">
    <property type="entry name" value="Lon_proteolytic"/>
</dbReference>
<dbReference type="GO" id="GO:0006508">
    <property type="term" value="P:proteolysis"/>
    <property type="evidence" value="ECO:0007669"/>
    <property type="project" value="UniProtKB-KW"/>
</dbReference>
<reference evidence="3 4" key="1">
    <citation type="submission" date="2020-10" db="EMBL/GenBank/DDBJ databases">
        <title>Trueperella pecoris sp. nov. isolated from bovine and porcine specimens.</title>
        <authorList>
            <person name="Schoenecker L."/>
            <person name="Schnydrig P."/>
            <person name="Brodard I."/>
            <person name="Thomann A."/>
            <person name="Hemphill A."/>
            <person name="Rodriguez-Campos S."/>
            <person name="Perreten V."/>
            <person name="Jores J."/>
            <person name="Kittl S."/>
        </authorList>
    </citation>
    <scope>NUCLEOTIDE SEQUENCE [LARGE SCALE GENOMIC DNA]</scope>
    <source>
        <strain evidence="3 4">15A0121</strain>
    </source>
</reference>
<keyword evidence="1" id="KW-0720">Serine protease</keyword>
<dbReference type="Pfam" id="PF05362">
    <property type="entry name" value="Lon_C"/>
    <property type="match status" value="1"/>
</dbReference>
<protein>
    <recommendedName>
        <fullName evidence="1">endopeptidase La</fullName>
        <ecNumber evidence="1">3.4.21.53</ecNumber>
    </recommendedName>
</protein>
<keyword evidence="1" id="KW-0645">Protease</keyword>
<evidence type="ECO:0000256" key="1">
    <source>
        <dbReference type="PROSITE-ProRule" id="PRU01122"/>
    </source>
</evidence>
<dbReference type="Gene3D" id="3.30.230.10">
    <property type="match status" value="1"/>
</dbReference>
<sequence length="376" mass="38522">MDFRRPPRHIMAGSIFLALLAVGAVMPTSYIVQSAGPVLDVTETMEGKEIVSVTGTQTHESDTHFLMTTVTSLGNADTGISGALVASGLLNPSEEVVPVRALYPAQVSSSDIEERNKMLMTSSQDTAAAVAFEEAGLDVSMTLSIAGVPDDSPAAGLLKEGDVLTGIEVPSLTLAKAGPDGVVPVKTFRQLSDVLDLTPAGSEVVLHVQRGGEPTAVTTRTRGFEPDPTGWLHPGSALGVYVQVTDVKLPAQVSYVVEGIGGPSAGSMFTLAIYDAITPGSLGGASVIAGTGAIAWDGEIDPIGGIRHKLEGAREAGATDFLAPAFNCPETIGYEPDGLKIWAVRTIGQAAQAASAIASGDTSGLTPCSALPDATK</sequence>
<dbReference type="AlphaFoldDB" id="A0A7M1QXC4"/>
<evidence type="ECO:0000313" key="3">
    <source>
        <dbReference type="EMBL" id="QOR46154.1"/>
    </source>
</evidence>
<keyword evidence="4" id="KW-1185">Reference proteome</keyword>
<evidence type="ECO:0000259" key="2">
    <source>
        <dbReference type="PROSITE" id="PS51786"/>
    </source>
</evidence>
<dbReference type="GO" id="GO:0004176">
    <property type="term" value="F:ATP-dependent peptidase activity"/>
    <property type="evidence" value="ECO:0007669"/>
    <property type="project" value="UniProtKB-UniRule"/>
</dbReference>
<dbReference type="EC" id="3.4.21.53" evidence="1"/>
<dbReference type="SUPFAM" id="SSF50156">
    <property type="entry name" value="PDZ domain-like"/>
    <property type="match status" value="1"/>
</dbReference>
<dbReference type="GO" id="GO:0030163">
    <property type="term" value="P:protein catabolic process"/>
    <property type="evidence" value="ECO:0007669"/>
    <property type="project" value="InterPro"/>
</dbReference>